<feature type="transmembrane region" description="Helical" evidence="13">
    <location>
        <begin position="1178"/>
        <end position="1200"/>
    </location>
</feature>
<dbReference type="InterPro" id="IPR053956">
    <property type="entry name" value="NPC1_MLD"/>
</dbReference>
<dbReference type="Pfam" id="PF22314">
    <property type="entry name" value="NPC1_MLD"/>
    <property type="match status" value="1"/>
</dbReference>
<dbReference type="PANTHER" id="PTHR45727:SF2">
    <property type="entry name" value="NPC INTRACELLULAR CHOLESTEROL TRANSPORTER 1"/>
    <property type="match status" value="1"/>
</dbReference>
<feature type="transmembrane region" description="Helical" evidence="13">
    <location>
        <begin position="717"/>
        <end position="741"/>
    </location>
</feature>
<keyword evidence="17" id="KW-1185">Reference proteome</keyword>
<dbReference type="GO" id="GO:0005886">
    <property type="term" value="C:plasma membrane"/>
    <property type="evidence" value="ECO:0007669"/>
    <property type="project" value="TreeGrafter"/>
</dbReference>
<feature type="transmembrane region" description="Helical" evidence="13">
    <location>
        <begin position="1139"/>
        <end position="1157"/>
    </location>
</feature>
<feature type="transmembrane region" description="Helical" evidence="13">
    <location>
        <begin position="747"/>
        <end position="775"/>
    </location>
</feature>
<dbReference type="Pfam" id="PF16414">
    <property type="entry name" value="NPC1_N"/>
    <property type="match status" value="1"/>
</dbReference>
<comment type="catalytic activity">
    <reaction evidence="11">
        <text>cholesterol(in) = cholesterol(out)</text>
        <dbReference type="Rhea" id="RHEA:39747"/>
        <dbReference type="ChEBI" id="CHEBI:16113"/>
    </reaction>
</comment>
<name>A0AA36DC56_9BILA</name>
<evidence type="ECO:0000256" key="7">
    <source>
        <dbReference type="ARBA" id="ARBA00023055"/>
    </source>
</evidence>
<keyword evidence="10" id="KW-0325">Glycoprotein</keyword>
<dbReference type="GO" id="GO:0030299">
    <property type="term" value="P:intestinal cholesterol absorption"/>
    <property type="evidence" value="ECO:0007669"/>
    <property type="project" value="TreeGrafter"/>
</dbReference>
<dbReference type="GO" id="GO:0042632">
    <property type="term" value="P:cholesterol homeostasis"/>
    <property type="evidence" value="ECO:0007669"/>
    <property type="project" value="TreeGrafter"/>
</dbReference>
<feature type="transmembrane region" description="Helical" evidence="13">
    <location>
        <begin position="608"/>
        <end position="627"/>
    </location>
</feature>
<evidence type="ECO:0000313" key="16">
    <source>
        <dbReference type="EMBL" id="CAJ0583560.1"/>
    </source>
</evidence>
<sequence length="1348" mass="151525">MWHSNRAPTDNPFRLTLFILIFLIYGSLPVVKADCVLYDTCHTVKHGTEKLSLPCTKSPASPSKPLDGASQKKLAALCPHLFSDGPNPSLCCSSTQVDVLVNQMSMPSQILQRCDSCADNFIKMWCDFTCHPRQHEFIQVLKTNSSQPGNASYVDTVKFELPADFGHGMFESCKNVRFMQSRALDLMCGSGDGDCTLNKWLDFMGTKDHTNHIPFNIKFQLNRCFEMIPLECYPLAAAFVAVLILLFFVIVILCNKWLPFLRARKGIQEEPIMEASYSCLPYMGKYLEDYLENKAREYGRTAYHKPLRVLTFGGLVALLFIVPIYRLSFSEELVDLWSVPQSRARLEKEYYDTKFGPFMRTAQLSIYPQKFPADQAAGQNLRAANGEMFGPAFRRPFLEYAFKLVAGIHEISAEICLDTEAEQAKNGFICKNLVNVTLNDVCIKPMGPTGNCLIMGPTSYFQNDIAKLDHKPPAATTIAPADDMWDYYDDEPAKAQEFSYLDHIQDCIRNPMNLRTRFGLSCFGEYGGPIQPEFVFGHDDKSLNTSFALAMLINFPLMSEKHNLPKVLAWEREYLRYMQQTPHDSYTISFMAERSIQDEIEAETRSDAVLIVMAYILIIAYACFVLGQYDVTNNQLSSLMNQSRMLMGFLGLFLAVLSVVSSMGLFAMFGVKPTRLLLLIVPFIVIIIAYNNIFVFVRAYQRTRFEHKELEIRIINLCGYLIPSFVSSTASTVACFGLGYLSGVATVSNFSTCCAIALVLNLYFQGTIFLVLFIWDSKRAEAGRPEFCCWQKMFPNRLIHNGYTILLFRNFWSKVLLFGWVRGLVITLFAIWTLASVYAMQFMVIGMDPRIPLPDGSYVVRHFDAMERFQSFGPPVYFVVKGELDYSDPKVQSALCTAGGCDPQSLGNLLRDASQLPASTLIPFGGLNWVDDFMDWQDVVGDPPCCRKDEYGHFCPASSTNPNCTYCGAGEDQFYERVSYFKTDIPGEKCPRGGAAAHGGSISMKRPGGRRHIDASHFMAFHKNLATSADFIEAVSASRKLANTLESNLRVATGNYEVEVFPYSIFYVFYDMYPELVSDAVSRIIAAMVGIWLVMYIILGFDFTTATSVLISIMAATINVFGAMSIFQVELNPLSLANIFMSIAVAVEFSAPVARAYKHSKQKKRNERVEEAIVNAGSSLFSGLFLCMFGGSIVLAFAHAQIFRIYYFRMFSTIVFVGMLHGLVLLPVILSFVGSNHKPFVSSPRFGQECFDFLTTHLRKKEQAMHTSSSTRHSASPTPHSFRNDQNRRVVAAMPIEEARPLINYALLPPLAPSTHLPHSSKDIFRQTPQGNQSPITEVHRSLPHIIQ</sequence>
<feature type="region of interest" description="Disordered" evidence="12">
    <location>
        <begin position="1262"/>
        <end position="1284"/>
    </location>
</feature>
<proteinExistence type="inferred from homology"/>
<organism evidence="16 17">
    <name type="scientific">Mesorhabditis spiculigera</name>
    <dbReference type="NCBI Taxonomy" id="96644"/>
    <lineage>
        <taxon>Eukaryota</taxon>
        <taxon>Metazoa</taxon>
        <taxon>Ecdysozoa</taxon>
        <taxon>Nematoda</taxon>
        <taxon>Chromadorea</taxon>
        <taxon>Rhabditida</taxon>
        <taxon>Rhabditina</taxon>
        <taxon>Rhabditomorpha</taxon>
        <taxon>Rhabditoidea</taxon>
        <taxon>Rhabditidae</taxon>
        <taxon>Mesorhabditinae</taxon>
        <taxon>Mesorhabditis</taxon>
    </lineage>
</organism>
<evidence type="ECO:0000256" key="10">
    <source>
        <dbReference type="ARBA" id="ARBA00023180"/>
    </source>
</evidence>
<keyword evidence="3" id="KW-0813">Transport</keyword>
<protein>
    <recommendedName>
        <fullName evidence="15">SSD domain-containing protein</fullName>
    </recommendedName>
</protein>
<feature type="transmembrane region" description="Helical" evidence="13">
    <location>
        <begin position="1080"/>
        <end position="1099"/>
    </location>
</feature>
<evidence type="ECO:0000256" key="11">
    <source>
        <dbReference type="ARBA" id="ARBA00034049"/>
    </source>
</evidence>
<dbReference type="Pfam" id="PF12349">
    <property type="entry name" value="Sterol-sensing"/>
    <property type="match status" value="1"/>
</dbReference>
<dbReference type="PANTHER" id="PTHR45727">
    <property type="entry name" value="NPC INTRACELLULAR CHOLESTEROL TRANSPORTER 1"/>
    <property type="match status" value="1"/>
</dbReference>
<feature type="transmembrane region" description="Helical" evidence="13">
    <location>
        <begin position="233"/>
        <end position="254"/>
    </location>
</feature>
<keyword evidence="6 13" id="KW-1133">Transmembrane helix</keyword>
<gene>
    <name evidence="16" type="ORF">MSPICULIGERA_LOCUS21633</name>
</gene>
<evidence type="ECO:0000259" key="15">
    <source>
        <dbReference type="PROSITE" id="PS50156"/>
    </source>
</evidence>
<evidence type="ECO:0000256" key="2">
    <source>
        <dbReference type="ARBA" id="ARBA00005585"/>
    </source>
</evidence>
<feature type="non-terminal residue" evidence="16">
    <location>
        <position position="1"/>
    </location>
</feature>
<reference evidence="16" key="1">
    <citation type="submission" date="2023-06" db="EMBL/GenBank/DDBJ databases">
        <authorList>
            <person name="Delattre M."/>
        </authorList>
    </citation>
    <scope>NUCLEOTIDE SEQUENCE</scope>
    <source>
        <strain evidence="16">AF72</strain>
    </source>
</reference>
<feature type="transmembrane region" description="Helical" evidence="13">
    <location>
        <begin position="815"/>
        <end position="840"/>
    </location>
</feature>
<dbReference type="EMBL" id="CATQJA010002665">
    <property type="protein sequence ID" value="CAJ0583560.1"/>
    <property type="molecule type" value="Genomic_DNA"/>
</dbReference>
<feature type="transmembrane region" description="Helical" evidence="13">
    <location>
        <begin position="676"/>
        <end position="697"/>
    </location>
</feature>
<feature type="transmembrane region" description="Helical" evidence="13">
    <location>
        <begin position="306"/>
        <end position="325"/>
    </location>
</feature>
<evidence type="ECO:0000256" key="9">
    <source>
        <dbReference type="ARBA" id="ARBA00023157"/>
    </source>
</evidence>
<feature type="chain" id="PRO_5041420688" description="SSD domain-containing protein" evidence="14">
    <location>
        <begin position="34"/>
        <end position="1348"/>
    </location>
</feature>
<evidence type="ECO:0000256" key="3">
    <source>
        <dbReference type="ARBA" id="ARBA00022448"/>
    </source>
</evidence>
<evidence type="ECO:0000256" key="14">
    <source>
        <dbReference type="SAM" id="SignalP"/>
    </source>
</evidence>
<feature type="compositionally biased region" description="Polar residues" evidence="12">
    <location>
        <begin position="1327"/>
        <end position="1336"/>
    </location>
</feature>
<evidence type="ECO:0000256" key="8">
    <source>
        <dbReference type="ARBA" id="ARBA00023136"/>
    </source>
</evidence>
<comment type="similarity">
    <text evidence="2">Belongs to the patched family.</text>
</comment>
<dbReference type="GO" id="GO:0015918">
    <property type="term" value="P:sterol transport"/>
    <property type="evidence" value="ECO:0007669"/>
    <property type="project" value="TreeGrafter"/>
</dbReference>
<comment type="caution">
    <text evidence="16">The sequence shown here is derived from an EMBL/GenBank/DDBJ whole genome shotgun (WGS) entry which is preliminary data.</text>
</comment>
<keyword evidence="9" id="KW-1015">Disulfide bond</keyword>
<dbReference type="InterPro" id="IPR032190">
    <property type="entry name" value="NPC1_N"/>
</dbReference>
<feature type="domain" description="SSD" evidence="15">
    <location>
        <begin position="607"/>
        <end position="775"/>
    </location>
</feature>
<feature type="signal peptide" evidence="14">
    <location>
        <begin position="1"/>
        <end position="33"/>
    </location>
</feature>
<dbReference type="InterPro" id="IPR053958">
    <property type="entry name" value="HMGCR/SNAP/NPC1-like_SSD"/>
</dbReference>
<keyword evidence="5 14" id="KW-0732">Signal</keyword>
<dbReference type="SUPFAM" id="SSF82866">
    <property type="entry name" value="Multidrug efflux transporter AcrB transmembrane domain"/>
    <property type="match status" value="2"/>
</dbReference>
<evidence type="ECO:0000256" key="5">
    <source>
        <dbReference type="ARBA" id="ARBA00022729"/>
    </source>
</evidence>
<evidence type="ECO:0000256" key="6">
    <source>
        <dbReference type="ARBA" id="ARBA00022989"/>
    </source>
</evidence>
<dbReference type="GO" id="GO:0015485">
    <property type="term" value="F:cholesterol binding"/>
    <property type="evidence" value="ECO:0007669"/>
    <property type="project" value="TreeGrafter"/>
</dbReference>
<feature type="transmembrane region" description="Helical" evidence="13">
    <location>
        <begin position="1106"/>
        <end position="1127"/>
    </location>
</feature>
<dbReference type="PROSITE" id="PS50156">
    <property type="entry name" value="SSD"/>
    <property type="match status" value="1"/>
</dbReference>
<dbReference type="Proteomes" id="UP001177023">
    <property type="component" value="Unassembled WGS sequence"/>
</dbReference>
<comment type="subcellular location">
    <subcellularLocation>
        <location evidence="1">Membrane</location>
        <topology evidence="1">Multi-pass membrane protein</topology>
    </subcellularLocation>
</comment>
<keyword evidence="8 13" id="KW-0472">Membrane</keyword>
<feature type="compositionally biased region" description="Polar residues" evidence="12">
    <location>
        <begin position="1265"/>
        <end position="1281"/>
    </location>
</feature>
<feature type="transmembrane region" description="Helical" evidence="13">
    <location>
        <begin position="1206"/>
        <end position="1233"/>
    </location>
</feature>
<feature type="transmembrane region" description="Helical" evidence="13">
    <location>
        <begin position="648"/>
        <end position="670"/>
    </location>
</feature>
<evidence type="ECO:0000256" key="1">
    <source>
        <dbReference type="ARBA" id="ARBA00004141"/>
    </source>
</evidence>
<dbReference type="InterPro" id="IPR000731">
    <property type="entry name" value="SSD"/>
</dbReference>
<keyword evidence="7" id="KW-0445">Lipid transport</keyword>
<dbReference type="Gene3D" id="1.20.1640.10">
    <property type="entry name" value="Multidrug efflux transporter AcrB transmembrane domain"/>
    <property type="match status" value="2"/>
</dbReference>
<keyword evidence="4 13" id="KW-0812">Transmembrane</keyword>
<evidence type="ECO:0000313" key="17">
    <source>
        <dbReference type="Proteomes" id="UP001177023"/>
    </source>
</evidence>
<evidence type="ECO:0000256" key="12">
    <source>
        <dbReference type="SAM" id="MobiDB-lite"/>
    </source>
</evidence>
<feature type="region of interest" description="Disordered" evidence="12">
    <location>
        <begin position="1318"/>
        <end position="1348"/>
    </location>
</feature>
<accession>A0AA36DC56</accession>
<evidence type="ECO:0000256" key="13">
    <source>
        <dbReference type="SAM" id="Phobius"/>
    </source>
</evidence>
<evidence type="ECO:0000256" key="4">
    <source>
        <dbReference type="ARBA" id="ARBA00022692"/>
    </source>
</evidence>